<dbReference type="Pfam" id="PF01425">
    <property type="entry name" value="Amidase"/>
    <property type="match status" value="1"/>
</dbReference>
<evidence type="ECO:0000313" key="3">
    <source>
        <dbReference type="EnsemblPlants" id="Pp3c21_15880V3.2"/>
    </source>
</evidence>
<dbReference type="AlphaFoldDB" id="A0A7I4C4K7"/>
<reference evidence="3" key="3">
    <citation type="submission" date="2020-12" db="UniProtKB">
        <authorList>
            <consortium name="EnsemblPlants"/>
        </authorList>
    </citation>
    <scope>IDENTIFICATION</scope>
</reference>
<name>A0A7I4C4K7_PHYPA</name>
<gene>
    <name evidence="3" type="primary">LOC112274378</name>
</gene>
<dbReference type="Gramene" id="Pp3c21_15880V3.2">
    <property type="protein sequence ID" value="Pp3c21_15880V3.2"/>
    <property type="gene ID" value="Pp3c21_15880"/>
</dbReference>
<keyword evidence="1" id="KW-1133">Transmembrane helix</keyword>
<dbReference type="Gene3D" id="3.90.1300.10">
    <property type="entry name" value="Amidase signature (AS) domain"/>
    <property type="match status" value="1"/>
</dbReference>
<dbReference type="EnsemblPlants" id="Pp3c21_15880V3.2">
    <property type="protein sequence ID" value="Pp3c21_15880V3.2"/>
    <property type="gene ID" value="Pp3c21_15880"/>
</dbReference>
<evidence type="ECO:0000259" key="2">
    <source>
        <dbReference type="Pfam" id="PF01425"/>
    </source>
</evidence>
<reference evidence="3 4" key="2">
    <citation type="journal article" date="2018" name="Plant J.">
        <title>The Physcomitrella patens chromosome-scale assembly reveals moss genome structure and evolution.</title>
        <authorList>
            <person name="Lang D."/>
            <person name="Ullrich K.K."/>
            <person name="Murat F."/>
            <person name="Fuchs J."/>
            <person name="Jenkins J."/>
            <person name="Haas F.B."/>
            <person name="Piednoel M."/>
            <person name="Gundlach H."/>
            <person name="Van Bel M."/>
            <person name="Meyberg R."/>
            <person name="Vives C."/>
            <person name="Morata J."/>
            <person name="Symeonidi A."/>
            <person name="Hiss M."/>
            <person name="Muchero W."/>
            <person name="Kamisugi Y."/>
            <person name="Saleh O."/>
            <person name="Blanc G."/>
            <person name="Decker E.L."/>
            <person name="van Gessel N."/>
            <person name="Grimwood J."/>
            <person name="Hayes R.D."/>
            <person name="Graham S.W."/>
            <person name="Gunter L.E."/>
            <person name="McDaniel S.F."/>
            <person name="Hoernstein S.N.W."/>
            <person name="Larsson A."/>
            <person name="Li F.W."/>
            <person name="Perroud P.F."/>
            <person name="Phillips J."/>
            <person name="Ranjan P."/>
            <person name="Rokshar D.S."/>
            <person name="Rothfels C.J."/>
            <person name="Schneider L."/>
            <person name="Shu S."/>
            <person name="Stevenson D.W."/>
            <person name="Thummler F."/>
            <person name="Tillich M."/>
            <person name="Villarreal Aguilar J.C."/>
            <person name="Widiez T."/>
            <person name="Wong G.K."/>
            <person name="Wymore A."/>
            <person name="Zhang Y."/>
            <person name="Zimmer A.D."/>
            <person name="Quatrano R.S."/>
            <person name="Mayer K.F.X."/>
            <person name="Goodstein D."/>
            <person name="Casacuberta J.M."/>
            <person name="Vandepoele K."/>
            <person name="Reski R."/>
            <person name="Cuming A.C."/>
            <person name="Tuskan G.A."/>
            <person name="Maumus F."/>
            <person name="Salse J."/>
            <person name="Schmutz J."/>
            <person name="Rensing S.A."/>
        </authorList>
    </citation>
    <scope>NUCLEOTIDE SEQUENCE [LARGE SCALE GENOMIC DNA]</scope>
    <source>
        <strain evidence="3 4">cv. Gransden 2004</strain>
    </source>
</reference>
<dbReference type="Proteomes" id="UP000006727">
    <property type="component" value="Chromosome 21"/>
</dbReference>
<dbReference type="EMBL" id="ABEU02000021">
    <property type="status" value="NOT_ANNOTATED_CDS"/>
    <property type="molecule type" value="Genomic_DNA"/>
</dbReference>
<reference evidence="3 4" key="1">
    <citation type="journal article" date="2008" name="Science">
        <title>The Physcomitrella genome reveals evolutionary insights into the conquest of land by plants.</title>
        <authorList>
            <person name="Rensing S."/>
            <person name="Lang D."/>
            <person name="Zimmer A."/>
            <person name="Terry A."/>
            <person name="Salamov A."/>
            <person name="Shapiro H."/>
            <person name="Nishiyama T."/>
            <person name="Perroud P.-F."/>
            <person name="Lindquist E."/>
            <person name="Kamisugi Y."/>
            <person name="Tanahashi T."/>
            <person name="Sakakibara K."/>
            <person name="Fujita T."/>
            <person name="Oishi K."/>
            <person name="Shin-I T."/>
            <person name="Kuroki Y."/>
            <person name="Toyoda A."/>
            <person name="Suzuki Y."/>
            <person name="Hashimoto A."/>
            <person name="Yamaguchi K."/>
            <person name="Sugano A."/>
            <person name="Kohara Y."/>
            <person name="Fujiyama A."/>
            <person name="Anterola A."/>
            <person name="Aoki S."/>
            <person name="Ashton N."/>
            <person name="Barbazuk W.B."/>
            <person name="Barker E."/>
            <person name="Bennetzen J."/>
            <person name="Bezanilla M."/>
            <person name="Blankenship R."/>
            <person name="Cho S.H."/>
            <person name="Dutcher S."/>
            <person name="Estelle M."/>
            <person name="Fawcett J.A."/>
            <person name="Gundlach H."/>
            <person name="Hanada K."/>
            <person name="Heyl A."/>
            <person name="Hicks K.A."/>
            <person name="Hugh J."/>
            <person name="Lohr M."/>
            <person name="Mayer K."/>
            <person name="Melkozernov A."/>
            <person name="Murata T."/>
            <person name="Nelson D."/>
            <person name="Pils B."/>
            <person name="Prigge M."/>
            <person name="Reiss B."/>
            <person name="Renner T."/>
            <person name="Rombauts S."/>
            <person name="Rushton P."/>
            <person name="Sanderfoot A."/>
            <person name="Schween G."/>
            <person name="Shiu S.-H."/>
            <person name="Stueber K."/>
            <person name="Theodoulou F.L."/>
            <person name="Tu H."/>
            <person name="Van de Peer Y."/>
            <person name="Verrier P.J."/>
            <person name="Waters E."/>
            <person name="Wood A."/>
            <person name="Yang L."/>
            <person name="Cove D."/>
            <person name="Cuming A."/>
            <person name="Hasebe M."/>
            <person name="Lucas S."/>
            <person name="Mishler D.B."/>
            <person name="Reski R."/>
            <person name="Grigoriev I."/>
            <person name="Quatrano R.S."/>
            <person name="Boore J.L."/>
        </authorList>
    </citation>
    <scope>NUCLEOTIDE SEQUENCE [LARGE SCALE GENOMIC DNA]</scope>
    <source>
        <strain evidence="3 4">cv. Gransden 2004</strain>
    </source>
</reference>
<evidence type="ECO:0000313" key="4">
    <source>
        <dbReference type="Proteomes" id="UP000006727"/>
    </source>
</evidence>
<feature type="domain" description="Amidase" evidence="2">
    <location>
        <begin position="119"/>
        <end position="497"/>
    </location>
</feature>
<dbReference type="RefSeq" id="XP_024359593.1">
    <property type="nucleotide sequence ID" value="XM_024503825.2"/>
</dbReference>
<accession>A0A7I4C4K7</accession>
<dbReference type="PANTHER" id="PTHR46310:SF7">
    <property type="entry name" value="AMIDASE 1"/>
    <property type="match status" value="1"/>
</dbReference>
<feature type="transmembrane region" description="Helical" evidence="1">
    <location>
        <begin position="46"/>
        <end position="63"/>
    </location>
</feature>
<dbReference type="PANTHER" id="PTHR46310">
    <property type="entry name" value="AMIDASE 1"/>
    <property type="match status" value="1"/>
</dbReference>
<dbReference type="InParanoid" id="A0A7I4C4K7"/>
<dbReference type="InterPro" id="IPR036928">
    <property type="entry name" value="AS_sf"/>
</dbReference>
<dbReference type="OrthoDB" id="245563at2759"/>
<keyword evidence="1" id="KW-0812">Transmembrane</keyword>
<sequence length="551" mass="59976">MPERVETNVSPTLSAKALGSSCPPRTVIPPPSTVSLLSFSFPPRKFIILGLSVVGIAGIYVLVKKGKLTLPRTSTLRSWKFPNFDLRQYLPHLRLQPTLSASEKSNSLHFGQLKFGYQDVFDVESAITGFGSQDWEQTHAPATQTAVAIGRILQSGAACTGKQTMDEFGLSMFGRNKRDGIAENPVVPKYFAGGAASGSGVAVASNTCDFALALDTIGGVRNPASFCGIFGYRASHEAISTVGVTPVSPSLDAVGVLSRDVHVLHQVVKLLLQQPDLERGLPSSVLVADDCFSQSSISTVRTADLIARAVSETLGRSLVHHVNLGALIASSVPTLRNFLMEEERLLKQDTSRYTTFDGLRDAMLLILRGEFRDKHRKWFKDVDPELSSDVDVRVKFAMAPYIDGLHKMALKIKEETRAAMNEILLMDSLLVMPSTPSLPPLKEAKGKELEIFESRALSMLSLASMSGCCQVTVPLGSARGIPISVSVLARHGGDMFLLESLMELNARIQMEVDVLRQIKPSVKDNHIIARNSVLQEISPDLKTGKRRRPTT</sequence>
<evidence type="ECO:0000256" key="1">
    <source>
        <dbReference type="SAM" id="Phobius"/>
    </source>
</evidence>
<keyword evidence="4" id="KW-1185">Reference proteome</keyword>
<proteinExistence type="predicted"/>
<dbReference type="KEGG" id="ppp:112274378"/>
<protein>
    <recommendedName>
        <fullName evidence="2">Amidase domain-containing protein</fullName>
    </recommendedName>
</protein>
<keyword evidence="1" id="KW-0472">Membrane</keyword>
<organism evidence="3 4">
    <name type="scientific">Physcomitrium patens</name>
    <name type="common">Spreading-leaved earth moss</name>
    <name type="synonym">Physcomitrella patens</name>
    <dbReference type="NCBI Taxonomy" id="3218"/>
    <lineage>
        <taxon>Eukaryota</taxon>
        <taxon>Viridiplantae</taxon>
        <taxon>Streptophyta</taxon>
        <taxon>Embryophyta</taxon>
        <taxon>Bryophyta</taxon>
        <taxon>Bryophytina</taxon>
        <taxon>Bryopsida</taxon>
        <taxon>Funariidae</taxon>
        <taxon>Funariales</taxon>
        <taxon>Funariaceae</taxon>
        <taxon>Physcomitrium</taxon>
    </lineage>
</organism>
<dbReference type="SUPFAM" id="SSF75304">
    <property type="entry name" value="Amidase signature (AS) enzymes"/>
    <property type="match status" value="1"/>
</dbReference>
<dbReference type="GeneID" id="112274378"/>
<dbReference type="InterPro" id="IPR023631">
    <property type="entry name" value="Amidase_dom"/>
</dbReference>
<dbReference type="RefSeq" id="XP_024359594.1">
    <property type="nucleotide sequence ID" value="XM_024503826.2"/>
</dbReference>